<protein>
    <recommendedName>
        <fullName evidence="4">Retrotransposon gag domain-containing protein</fullName>
    </recommendedName>
</protein>
<name>A0A438G8J5_VITVI</name>
<evidence type="ECO:0000256" key="1">
    <source>
        <dbReference type="SAM" id="MobiDB-lite"/>
    </source>
</evidence>
<feature type="compositionally biased region" description="Basic and acidic residues" evidence="1">
    <location>
        <begin position="311"/>
        <end position="360"/>
    </location>
</feature>
<evidence type="ECO:0000313" key="2">
    <source>
        <dbReference type="EMBL" id="RVW68526.1"/>
    </source>
</evidence>
<dbReference type="AlphaFoldDB" id="A0A438G8J5"/>
<comment type="caution">
    <text evidence="2">The sequence shown here is derived from an EMBL/GenBank/DDBJ whole genome shotgun (WGS) entry which is preliminary data.</text>
</comment>
<dbReference type="Proteomes" id="UP000288805">
    <property type="component" value="Unassembled WGS sequence"/>
</dbReference>
<dbReference type="EMBL" id="QGNW01000530">
    <property type="protein sequence ID" value="RVW68526.1"/>
    <property type="molecule type" value="Genomic_DNA"/>
</dbReference>
<feature type="region of interest" description="Disordered" evidence="1">
    <location>
        <begin position="303"/>
        <end position="380"/>
    </location>
</feature>
<feature type="compositionally biased region" description="Basic and acidic residues" evidence="1">
    <location>
        <begin position="35"/>
        <end position="55"/>
    </location>
</feature>
<evidence type="ECO:0000313" key="3">
    <source>
        <dbReference type="Proteomes" id="UP000288805"/>
    </source>
</evidence>
<dbReference type="PANTHER" id="PTHR33223">
    <property type="entry name" value="CCHC-TYPE DOMAIN-CONTAINING PROTEIN"/>
    <property type="match status" value="1"/>
</dbReference>
<dbReference type="PANTHER" id="PTHR33223:SF11">
    <property type="entry name" value="ELEMENT PROTEIN, PUTATIVE-RELATED"/>
    <property type="match status" value="1"/>
</dbReference>
<evidence type="ECO:0008006" key="4">
    <source>
        <dbReference type="Google" id="ProtNLM"/>
    </source>
</evidence>
<reference evidence="2 3" key="1">
    <citation type="journal article" date="2018" name="PLoS Genet.">
        <title>Population sequencing reveals clonal diversity and ancestral inbreeding in the grapevine cultivar Chardonnay.</title>
        <authorList>
            <person name="Roach M.J."/>
            <person name="Johnson D.L."/>
            <person name="Bohlmann J."/>
            <person name="van Vuuren H.J."/>
            <person name="Jones S.J."/>
            <person name="Pretorius I.S."/>
            <person name="Schmidt S.A."/>
            <person name="Borneman A.R."/>
        </authorList>
    </citation>
    <scope>NUCLEOTIDE SEQUENCE [LARGE SCALE GENOMIC DNA]</scope>
    <source>
        <strain evidence="3">cv. Chardonnay</strain>
        <tissue evidence="2">Leaf</tissue>
    </source>
</reference>
<feature type="region of interest" description="Disordered" evidence="1">
    <location>
        <begin position="34"/>
        <end position="55"/>
    </location>
</feature>
<organism evidence="2 3">
    <name type="scientific">Vitis vinifera</name>
    <name type="common">Grape</name>
    <dbReference type="NCBI Taxonomy" id="29760"/>
    <lineage>
        <taxon>Eukaryota</taxon>
        <taxon>Viridiplantae</taxon>
        <taxon>Streptophyta</taxon>
        <taxon>Embryophyta</taxon>
        <taxon>Tracheophyta</taxon>
        <taxon>Spermatophyta</taxon>
        <taxon>Magnoliopsida</taxon>
        <taxon>eudicotyledons</taxon>
        <taxon>Gunneridae</taxon>
        <taxon>Pentapetalae</taxon>
        <taxon>rosids</taxon>
        <taxon>Vitales</taxon>
        <taxon>Vitaceae</taxon>
        <taxon>Viteae</taxon>
        <taxon>Vitis</taxon>
    </lineage>
</organism>
<accession>A0A438G8J5</accession>
<gene>
    <name evidence="2" type="ORF">CK203_065552</name>
</gene>
<sequence>MPNWIRDSGGRLVKCETPHNKELELSLNIMETTPEDQHSHHGHQDNPNEFKSMRDRMYPPRMSAPSCIVPPTEQLVIRPHIVPLLATFHGMESENPYAHIKEFEDVCNTFREGGASIDLMRLKLFPFTLKDKAKIWLNYLRQISNFLAKENEKLYECWERYMEAINACPHYGFDTWLLVSYFYDGMSSSMKQLLETMCGGDFRSKNPEEAMDFLSYVAEVSRGWDEPNKGEVGKMKSQPNVFHAKAGVYTLNEDVDMKAKFATMTRRLEELELKKMHEVQAVAETPVQVRDVKALITLKSGKKVELPTPKPHVEKKEKEETKKMEEIKGKKKDNSEGKEDHDSTVNANLEKELVKEEMMKKHISPPFPQALHGKKGIKNA</sequence>
<proteinExistence type="predicted"/>